<dbReference type="FunFam" id="2.40.50.100:FF:000003">
    <property type="entry name" value="Acetyl-CoA carboxylase biotin carboxyl carrier protein"/>
    <property type="match status" value="1"/>
</dbReference>
<dbReference type="Gene3D" id="2.40.50.100">
    <property type="match status" value="1"/>
</dbReference>
<dbReference type="Pfam" id="PF00682">
    <property type="entry name" value="HMGL-like"/>
    <property type="match status" value="1"/>
</dbReference>
<dbReference type="SUPFAM" id="SSF51569">
    <property type="entry name" value="Aldolase"/>
    <property type="match status" value="1"/>
</dbReference>
<dbReference type="AlphaFoldDB" id="J4V186"/>
<dbReference type="GO" id="GO:0006094">
    <property type="term" value="P:gluconeogenesis"/>
    <property type="evidence" value="ECO:0007669"/>
    <property type="project" value="TreeGrafter"/>
</dbReference>
<sequence>MNKKIKITEVVLRDAHQSLLATRLRYEDMESTLKLIDDVGYWSVESWGGAIFDSCIRYLGEDPWERIRNIKNHMPNTPQQMLLRGQNLLGYKHYADDLVYKFVETAKKNGVDVFRVFDAMNDERNIKKALEAVIEVDGHAQGTISYTTSPVHNYDVWVSMAQKLQDYGAHSIVIKDMAGLLSPYVGFELVSRLKEVLEVPLHLHSHATTGYSTTTAIKGIEAGLDGVDASISSMSMTYGHSATETIVGALNDSEYETNIELDKLTPIASEYRKIRKKYKQFEGSLKGVDARIITSQVPGGMLTNLEKQLRDQNAIDRFDEVLDEIPIVRKDLGYIPLVTPTSQIVGTQAVINVLSESRYQTLTKETQAILKGEYGRTPAPVDKELQQKYLDGKDPITCRPADLISNDEFAATSNKLSEIIKTENLEIELDDENVLIYALFPEIGLNFLKNKSNKDYFEDAPVEFEETNNLYKVVIDENEYFVDYSNVDSPNIINEGKADNAPTKNIAPTGKATSINAPLGGNIFNIALAEGSSVSEEDTVIILEAMKMETAVKTPVSGVISKIYVNEGDKVNPGDPLFEVS</sequence>
<dbReference type="Pfam" id="PF02436">
    <property type="entry name" value="PYC_OADA"/>
    <property type="match status" value="1"/>
</dbReference>
<gene>
    <name evidence="4" type="ORF">NT02SARS_1289</name>
</gene>
<keyword evidence="1" id="KW-0092">Biotin</keyword>
<dbReference type="Gene3D" id="3.20.20.70">
    <property type="entry name" value="Aldolase class I"/>
    <property type="match status" value="1"/>
</dbReference>
<dbReference type="SUPFAM" id="SSF51230">
    <property type="entry name" value="Single hybrid motif"/>
    <property type="match status" value="1"/>
</dbReference>
<evidence type="ECO:0000313" key="4">
    <source>
        <dbReference type="EMBL" id="EJP72357.1"/>
    </source>
</evidence>
<proteinExistence type="predicted"/>
<dbReference type="PROSITE" id="PS50968">
    <property type="entry name" value="BIOTINYL_LIPOYL"/>
    <property type="match status" value="1"/>
</dbReference>
<dbReference type="HOGENOM" id="CLU_000395_4_3_6"/>
<protein>
    <submittedName>
        <fullName evidence="4">Oxaloacetate decarboxylase alpha chain</fullName>
    </submittedName>
</protein>
<evidence type="ECO:0000313" key="5">
    <source>
        <dbReference type="Proteomes" id="UP000010116"/>
    </source>
</evidence>
<dbReference type="GO" id="GO:0004736">
    <property type="term" value="F:pyruvate carboxylase activity"/>
    <property type="evidence" value="ECO:0007669"/>
    <property type="project" value="TreeGrafter"/>
</dbReference>
<dbReference type="InterPro" id="IPR000089">
    <property type="entry name" value="Biotin_lipoyl"/>
</dbReference>
<dbReference type="InterPro" id="IPR055268">
    <property type="entry name" value="PCB-like"/>
</dbReference>
<dbReference type="CDD" id="cd06850">
    <property type="entry name" value="biotinyl_domain"/>
    <property type="match status" value="1"/>
</dbReference>
<dbReference type="InterPro" id="IPR011053">
    <property type="entry name" value="Single_hybrid_motif"/>
</dbReference>
<organism evidence="4 5">
    <name type="scientific">SAR86 cluster bacterium SAR86B</name>
    <dbReference type="NCBI Taxonomy" id="1123867"/>
    <lineage>
        <taxon>Bacteria</taxon>
        <taxon>Pseudomonadati</taxon>
        <taxon>Pseudomonadota</taxon>
        <taxon>Gammaproteobacteria</taxon>
        <taxon>SAR86 cluster</taxon>
    </lineage>
</organism>
<name>J4V186_9GAMM</name>
<evidence type="ECO:0000259" key="3">
    <source>
        <dbReference type="PROSITE" id="PS50991"/>
    </source>
</evidence>
<evidence type="ECO:0000256" key="1">
    <source>
        <dbReference type="ARBA" id="ARBA00023267"/>
    </source>
</evidence>
<evidence type="ECO:0000259" key="2">
    <source>
        <dbReference type="PROSITE" id="PS50968"/>
    </source>
</evidence>
<dbReference type="Pfam" id="PF00364">
    <property type="entry name" value="Biotin_lipoyl"/>
    <property type="match status" value="1"/>
</dbReference>
<dbReference type="Proteomes" id="UP000010116">
    <property type="component" value="Unassembled WGS sequence"/>
</dbReference>
<feature type="domain" description="Lipoyl-binding" evidence="2">
    <location>
        <begin position="506"/>
        <end position="581"/>
    </location>
</feature>
<dbReference type="SUPFAM" id="SSF89000">
    <property type="entry name" value="post-HMGL domain-like"/>
    <property type="match status" value="1"/>
</dbReference>
<reference evidence="4 5" key="1">
    <citation type="journal article" date="2012" name="ISME J.">
        <title>Genomic insights to SAR86, an abundant and uncultivated marine bacterial lineage.</title>
        <authorList>
            <person name="Dupont C.L."/>
            <person name="Rusch D.B."/>
            <person name="Yooseph S."/>
            <person name="Lombardo M.J."/>
            <person name="Richter R.A."/>
            <person name="Valas R."/>
            <person name="Novotny M."/>
            <person name="Yee-Greenbaum J."/>
            <person name="Selengut J.D."/>
            <person name="Haft D.H."/>
            <person name="Halpern A.L."/>
            <person name="Lasken R.S."/>
            <person name="Nealson K."/>
            <person name="Friedman R."/>
            <person name="Venter J.C."/>
        </authorList>
    </citation>
    <scope>NUCLEOTIDE SEQUENCE [LARGE SCALE GENOMIC DNA]</scope>
</reference>
<feature type="domain" description="Pyruvate carboxyltransferase" evidence="3">
    <location>
        <begin position="5"/>
        <end position="265"/>
    </location>
</feature>
<dbReference type="EMBL" id="JH611193">
    <property type="protein sequence ID" value="EJP72357.1"/>
    <property type="molecule type" value="Genomic_DNA"/>
</dbReference>
<dbReference type="PANTHER" id="PTHR43778">
    <property type="entry name" value="PYRUVATE CARBOXYLASE"/>
    <property type="match status" value="1"/>
</dbReference>
<dbReference type="NCBIfam" id="NF006761">
    <property type="entry name" value="PRK09282.1"/>
    <property type="match status" value="1"/>
</dbReference>
<dbReference type="GO" id="GO:0005737">
    <property type="term" value="C:cytoplasm"/>
    <property type="evidence" value="ECO:0007669"/>
    <property type="project" value="TreeGrafter"/>
</dbReference>
<dbReference type="PANTHER" id="PTHR43778:SF2">
    <property type="entry name" value="PYRUVATE CARBOXYLASE, MITOCHONDRIAL"/>
    <property type="match status" value="1"/>
</dbReference>
<dbReference type="PROSITE" id="PS50991">
    <property type="entry name" value="PYR_CT"/>
    <property type="match status" value="1"/>
</dbReference>
<dbReference type="InterPro" id="IPR000891">
    <property type="entry name" value="PYR_CT"/>
</dbReference>
<dbReference type="CDD" id="cd07937">
    <property type="entry name" value="DRE_TIM_PC_TC_5S"/>
    <property type="match status" value="1"/>
</dbReference>
<dbReference type="InterPro" id="IPR003379">
    <property type="entry name" value="Carboxylase_cons_dom"/>
</dbReference>
<accession>J4V186</accession>
<dbReference type="InterPro" id="IPR013785">
    <property type="entry name" value="Aldolase_TIM"/>
</dbReference>